<dbReference type="SUPFAM" id="SSF48452">
    <property type="entry name" value="TPR-like"/>
    <property type="match status" value="1"/>
</dbReference>
<accession>A0ABW5L5U3</accession>
<sequence>MKQSIIFISILTTLLFSSCEKWLDVGDPKNAVKTSLIFEDEASLQAAVAGMYNGGNSNALGLLSLHTSMLADDLDATIMAYDQYTTNSLESNESTVGNLWSEVYVGIYRANAILDGVPKASFSEVVKNQALGEAFFLRSFYYFYMVNLFGEVPLITGIDRQENELMERTPVAKVYDLIVEDLQKSIELLPAAYPVGKIQRTRVNKWAATALLARVYLYLEKYKEAEELSTEVIKQTGLYSLSNDLGYIFIQGNKEDVIFAFDVSHLGYTTVGMNTVPTSGSVPSLVIHPSLLSLFENGDARKAAWVGTSAGYAFPFKYKVRGGVGNEFDVVLRLSEQYLIRAEARAYLKDLVGAKEDLNKVRQRAKLGEVEMPSQEVALSLIERERRVEYFAEWGHRWLDLKRTNRVNTVIGALKPEFWQQTDVLYPIPSRERQLNPNLSQNEGYD</sequence>
<dbReference type="InterPro" id="IPR033985">
    <property type="entry name" value="SusD-like_N"/>
</dbReference>
<name>A0ABW5L5U3_9SPHI</name>
<evidence type="ECO:0000313" key="8">
    <source>
        <dbReference type="EMBL" id="MFD2555216.1"/>
    </source>
</evidence>
<evidence type="ECO:0000259" key="6">
    <source>
        <dbReference type="Pfam" id="PF07980"/>
    </source>
</evidence>
<dbReference type="Pfam" id="PF14322">
    <property type="entry name" value="SusD-like_3"/>
    <property type="match status" value="1"/>
</dbReference>
<dbReference type="CDD" id="cd08977">
    <property type="entry name" value="SusD"/>
    <property type="match status" value="1"/>
</dbReference>
<dbReference type="InterPro" id="IPR012944">
    <property type="entry name" value="SusD_RagB_dom"/>
</dbReference>
<protein>
    <submittedName>
        <fullName evidence="8">RagB/SusD family nutrient uptake outer membrane protein</fullName>
    </submittedName>
</protein>
<keyword evidence="4" id="KW-0472">Membrane</keyword>
<dbReference type="RefSeq" id="WP_210353576.1">
    <property type="nucleotide sequence ID" value="NZ_JAEQMU010000001.1"/>
</dbReference>
<evidence type="ECO:0000256" key="5">
    <source>
        <dbReference type="ARBA" id="ARBA00023237"/>
    </source>
</evidence>
<dbReference type="InterPro" id="IPR011990">
    <property type="entry name" value="TPR-like_helical_dom_sf"/>
</dbReference>
<keyword evidence="9" id="KW-1185">Reference proteome</keyword>
<dbReference type="Pfam" id="PF07980">
    <property type="entry name" value="SusD_RagB"/>
    <property type="match status" value="1"/>
</dbReference>
<feature type="domain" description="SusD-like N-terminal" evidence="7">
    <location>
        <begin position="21"/>
        <end position="217"/>
    </location>
</feature>
<keyword evidence="3" id="KW-0732">Signal</keyword>
<evidence type="ECO:0000256" key="3">
    <source>
        <dbReference type="ARBA" id="ARBA00022729"/>
    </source>
</evidence>
<evidence type="ECO:0000313" key="9">
    <source>
        <dbReference type="Proteomes" id="UP001597440"/>
    </source>
</evidence>
<reference evidence="9" key="1">
    <citation type="journal article" date="2019" name="Int. J. Syst. Evol. Microbiol.">
        <title>The Global Catalogue of Microorganisms (GCM) 10K type strain sequencing project: providing services to taxonomists for standard genome sequencing and annotation.</title>
        <authorList>
            <consortium name="The Broad Institute Genomics Platform"/>
            <consortium name="The Broad Institute Genome Sequencing Center for Infectious Disease"/>
            <person name="Wu L."/>
            <person name="Ma J."/>
        </authorList>
    </citation>
    <scope>NUCLEOTIDE SEQUENCE [LARGE SCALE GENOMIC DNA]</scope>
    <source>
        <strain evidence="9">KCTC 52298</strain>
    </source>
</reference>
<comment type="caution">
    <text evidence="8">The sequence shown here is derived from an EMBL/GenBank/DDBJ whole genome shotgun (WGS) entry which is preliminary data.</text>
</comment>
<dbReference type="Proteomes" id="UP001597440">
    <property type="component" value="Unassembled WGS sequence"/>
</dbReference>
<feature type="domain" description="RagB/SusD" evidence="6">
    <location>
        <begin position="327"/>
        <end position="445"/>
    </location>
</feature>
<evidence type="ECO:0000259" key="7">
    <source>
        <dbReference type="Pfam" id="PF14322"/>
    </source>
</evidence>
<evidence type="ECO:0000256" key="2">
    <source>
        <dbReference type="ARBA" id="ARBA00006275"/>
    </source>
</evidence>
<organism evidence="8 9">
    <name type="scientific">Sphingobacterium tabacisoli</name>
    <dbReference type="NCBI Taxonomy" id="2044855"/>
    <lineage>
        <taxon>Bacteria</taxon>
        <taxon>Pseudomonadati</taxon>
        <taxon>Bacteroidota</taxon>
        <taxon>Sphingobacteriia</taxon>
        <taxon>Sphingobacteriales</taxon>
        <taxon>Sphingobacteriaceae</taxon>
        <taxon>Sphingobacterium</taxon>
    </lineage>
</organism>
<evidence type="ECO:0000256" key="1">
    <source>
        <dbReference type="ARBA" id="ARBA00004442"/>
    </source>
</evidence>
<keyword evidence="5" id="KW-0998">Cell outer membrane</keyword>
<comment type="subcellular location">
    <subcellularLocation>
        <location evidence="1">Cell outer membrane</location>
    </subcellularLocation>
</comment>
<gene>
    <name evidence="8" type="ORF">ACFSQW_12485</name>
</gene>
<dbReference type="Gene3D" id="1.25.40.390">
    <property type="match status" value="1"/>
</dbReference>
<evidence type="ECO:0000256" key="4">
    <source>
        <dbReference type="ARBA" id="ARBA00023136"/>
    </source>
</evidence>
<comment type="similarity">
    <text evidence="2">Belongs to the SusD family.</text>
</comment>
<proteinExistence type="inferred from homology"/>
<dbReference type="EMBL" id="JBHULD010000014">
    <property type="protein sequence ID" value="MFD2555216.1"/>
    <property type="molecule type" value="Genomic_DNA"/>
</dbReference>
<dbReference type="PROSITE" id="PS51257">
    <property type="entry name" value="PROKAR_LIPOPROTEIN"/>
    <property type="match status" value="1"/>
</dbReference>